<dbReference type="RefSeq" id="WP_347921040.1">
    <property type="nucleotide sequence ID" value="NZ_JBDXMX010000005.1"/>
</dbReference>
<dbReference type="EMBL" id="JBDXMX010000005">
    <property type="protein sequence ID" value="MEO9248421.1"/>
    <property type="molecule type" value="Genomic_DNA"/>
</dbReference>
<proteinExistence type="predicted"/>
<dbReference type="SMART" id="SM00855">
    <property type="entry name" value="PGAM"/>
    <property type="match status" value="1"/>
</dbReference>
<dbReference type="Gene3D" id="3.40.50.1240">
    <property type="entry name" value="Phosphoglycerate mutase-like"/>
    <property type="match status" value="1"/>
</dbReference>
<dbReference type="EC" id="3.1.3.-" evidence="2"/>
<dbReference type="SUPFAM" id="SSF53254">
    <property type="entry name" value="Phosphoglycerate mutase-like"/>
    <property type="match status" value="1"/>
</dbReference>
<feature type="compositionally biased region" description="Low complexity" evidence="1">
    <location>
        <begin position="211"/>
        <end position="226"/>
    </location>
</feature>
<dbReference type="InterPro" id="IPR050275">
    <property type="entry name" value="PGM_Phosphatase"/>
</dbReference>
<dbReference type="Pfam" id="PF00300">
    <property type="entry name" value="His_Phos_1"/>
    <property type="match status" value="1"/>
</dbReference>
<dbReference type="CDD" id="cd07067">
    <property type="entry name" value="HP_PGM_like"/>
    <property type="match status" value="1"/>
</dbReference>
<evidence type="ECO:0000256" key="1">
    <source>
        <dbReference type="SAM" id="MobiDB-lite"/>
    </source>
</evidence>
<organism evidence="2 3">
    <name type="scientific">Citricoccus nitrophenolicus</name>
    <dbReference type="NCBI Taxonomy" id="863575"/>
    <lineage>
        <taxon>Bacteria</taxon>
        <taxon>Bacillati</taxon>
        <taxon>Actinomycetota</taxon>
        <taxon>Actinomycetes</taxon>
        <taxon>Micrococcales</taxon>
        <taxon>Micrococcaceae</taxon>
        <taxon>Citricoccus</taxon>
    </lineage>
</organism>
<accession>A0ABV0IJT2</accession>
<keyword evidence="2" id="KW-0378">Hydrolase</keyword>
<dbReference type="InterPro" id="IPR001345">
    <property type="entry name" value="PG/BPGM_mutase_AS"/>
</dbReference>
<dbReference type="Proteomes" id="UP001484097">
    <property type="component" value="Unassembled WGS sequence"/>
</dbReference>
<gene>
    <name evidence="2" type="ORF">ABDK96_12090</name>
</gene>
<dbReference type="PROSITE" id="PS00175">
    <property type="entry name" value="PG_MUTASE"/>
    <property type="match status" value="1"/>
</dbReference>
<dbReference type="InterPro" id="IPR013078">
    <property type="entry name" value="His_Pase_superF_clade-1"/>
</dbReference>
<dbReference type="GO" id="GO:0016787">
    <property type="term" value="F:hydrolase activity"/>
    <property type="evidence" value="ECO:0007669"/>
    <property type="project" value="UniProtKB-KW"/>
</dbReference>
<feature type="region of interest" description="Disordered" evidence="1">
    <location>
        <begin position="198"/>
        <end position="226"/>
    </location>
</feature>
<evidence type="ECO:0000313" key="2">
    <source>
        <dbReference type="EMBL" id="MEO9248421.1"/>
    </source>
</evidence>
<keyword evidence="3" id="KW-1185">Reference proteome</keyword>
<sequence>MRLLLVRHGQTPSNVGRHLDTAEPGPGLTELGREQALALPDTLGAQGIEAIYASTLVRTQQTAAPLARSLGHEVRIRRDLREVPAGSLEMANDEESIQTYLSIVLGWAGDAPERRMPGTERDGHSVLGAFDEVVEEVAETGVGVAALFSHGAVIRAWAASRSENITADFAARHPVSNTGAVVVTGEPGRWWAEQWQEQALGGPALEDETADGAAAEPVDPEAVPGD</sequence>
<dbReference type="InterPro" id="IPR029033">
    <property type="entry name" value="His_PPase_superfam"/>
</dbReference>
<name>A0ABV0IJT2_9MICC</name>
<reference evidence="2 3" key="1">
    <citation type="submission" date="2024-05" db="EMBL/GenBank/DDBJ databases">
        <authorList>
            <person name="Yi C."/>
        </authorList>
    </citation>
    <scope>NUCLEOTIDE SEQUENCE [LARGE SCALE GENOMIC DNA]</scope>
    <source>
        <strain evidence="2 3">XS13</strain>
    </source>
</reference>
<dbReference type="PANTHER" id="PTHR48100">
    <property type="entry name" value="BROAD-SPECIFICITY PHOSPHATASE YOR283W-RELATED"/>
    <property type="match status" value="1"/>
</dbReference>
<protein>
    <submittedName>
        <fullName evidence="2">Histidine phosphatase family protein</fullName>
        <ecNumber evidence="2">3.1.3.-</ecNumber>
    </submittedName>
</protein>
<comment type="caution">
    <text evidence="2">The sequence shown here is derived from an EMBL/GenBank/DDBJ whole genome shotgun (WGS) entry which is preliminary data.</text>
</comment>
<evidence type="ECO:0000313" key="3">
    <source>
        <dbReference type="Proteomes" id="UP001484097"/>
    </source>
</evidence>
<dbReference type="PANTHER" id="PTHR48100:SF58">
    <property type="entry name" value="PE-PGRS FAMILY PROTEIN PE_PGRS11"/>
    <property type="match status" value="1"/>
</dbReference>